<evidence type="ECO:0000256" key="2">
    <source>
        <dbReference type="ARBA" id="ARBA00023125"/>
    </source>
</evidence>
<keyword evidence="2 5" id="KW-0238">DNA-binding</keyword>
<organism evidence="5 6">
    <name type="scientific">Nonomuraea solani</name>
    <dbReference type="NCBI Taxonomy" id="1144553"/>
    <lineage>
        <taxon>Bacteria</taxon>
        <taxon>Bacillati</taxon>
        <taxon>Actinomycetota</taxon>
        <taxon>Actinomycetes</taxon>
        <taxon>Streptosporangiales</taxon>
        <taxon>Streptosporangiaceae</taxon>
        <taxon>Nonomuraea</taxon>
    </lineage>
</organism>
<dbReference type="GO" id="GO:0043565">
    <property type="term" value="F:sequence-specific DNA binding"/>
    <property type="evidence" value="ECO:0007669"/>
    <property type="project" value="InterPro"/>
</dbReference>
<keyword evidence="1" id="KW-0805">Transcription regulation</keyword>
<evidence type="ECO:0000256" key="3">
    <source>
        <dbReference type="ARBA" id="ARBA00023163"/>
    </source>
</evidence>
<keyword evidence="3" id="KW-0804">Transcription</keyword>
<dbReference type="RefSeq" id="WP_103954804.1">
    <property type="nucleotide sequence ID" value="NZ_FNVT01000002.1"/>
</dbReference>
<dbReference type="EMBL" id="FNVT01000002">
    <property type="protein sequence ID" value="SEG15872.1"/>
    <property type="molecule type" value="Genomic_DNA"/>
</dbReference>
<proteinExistence type="predicted"/>
<evidence type="ECO:0000313" key="6">
    <source>
        <dbReference type="Proteomes" id="UP000236732"/>
    </source>
</evidence>
<dbReference type="InterPro" id="IPR003313">
    <property type="entry name" value="AraC-bd"/>
</dbReference>
<dbReference type="Gene3D" id="1.10.10.60">
    <property type="entry name" value="Homeodomain-like"/>
    <property type="match status" value="2"/>
</dbReference>
<gene>
    <name evidence="5" type="ORF">SAMN05444920_10244</name>
</gene>
<feature type="domain" description="HTH araC/xylS-type" evidence="4">
    <location>
        <begin position="179"/>
        <end position="276"/>
    </location>
</feature>
<dbReference type="AlphaFoldDB" id="A0A1H5XW36"/>
<accession>A0A1H5XW36</accession>
<dbReference type="SUPFAM" id="SSF51215">
    <property type="entry name" value="Regulatory protein AraC"/>
    <property type="match status" value="1"/>
</dbReference>
<name>A0A1H5XW36_9ACTN</name>
<reference evidence="5 6" key="1">
    <citation type="submission" date="2016-10" db="EMBL/GenBank/DDBJ databases">
        <authorList>
            <person name="de Groot N.N."/>
        </authorList>
    </citation>
    <scope>NUCLEOTIDE SEQUENCE [LARGE SCALE GENOMIC DNA]</scope>
    <source>
        <strain evidence="5 6">CGMCC 4.7037</strain>
    </source>
</reference>
<evidence type="ECO:0000259" key="4">
    <source>
        <dbReference type="PROSITE" id="PS01124"/>
    </source>
</evidence>
<dbReference type="Pfam" id="PF02311">
    <property type="entry name" value="AraC_binding"/>
    <property type="match status" value="1"/>
</dbReference>
<dbReference type="Proteomes" id="UP000236732">
    <property type="component" value="Unassembled WGS sequence"/>
</dbReference>
<dbReference type="PANTHER" id="PTHR46796:SF2">
    <property type="entry name" value="TRANSCRIPTIONAL REGULATORY PROTEIN"/>
    <property type="match status" value="1"/>
</dbReference>
<dbReference type="SMART" id="SM00342">
    <property type="entry name" value="HTH_ARAC"/>
    <property type="match status" value="1"/>
</dbReference>
<dbReference type="Pfam" id="PF12833">
    <property type="entry name" value="HTH_18"/>
    <property type="match status" value="1"/>
</dbReference>
<dbReference type="PANTHER" id="PTHR46796">
    <property type="entry name" value="HTH-TYPE TRANSCRIPTIONAL ACTIVATOR RHAS-RELATED"/>
    <property type="match status" value="1"/>
</dbReference>
<keyword evidence="6" id="KW-1185">Reference proteome</keyword>
<dbReference type="InterPro" id="IPR018060">
    <property type="entry name" value="HTH_AraC"/>
</dbReference>
<dbReference type="InterPro" id="IPR050204">
    <property type="entry name" value="AraC_XylS_family_regulators"/>
</dbReference>
<evidence type="ECO:0000313" key="5">
    <source>
        <dbReference type="EMBL" id="SEG15872.1"/>
    </source>
</evidence>
<dbReference type="PROSITE" id="PS01124">
    <property type="entry name" value="HTH_ARAC_FAMILY_2"/>
    <property type="match status" value="1"/>
</dbReference>
<dbReference type="GO" id="GO:0003700">
    <property type="term" value="F:DNA-binding transcription factor activity"/>
    <property type="evidence" value="ECO:0007669"/>
    <property type="project" value="InterPro"/>
</dbReference>
<protein>
    <submittedName>
        <fullName evidence="5">AraC-type DNA-binding protein</fullName>
    </submittedName>
</protein>
<dbReference type="OrthoDB" id="3172070at2"/>
<sequence>MTGRSREWATYWRSAEMPLEAMYASFLRHRYHRHTHETYSFGVTEHGAQTFTCRGAGHTSAAGMVMAFNPDEVHDGHAAHELGFTYRIVHIGDELITDVMADVTRRPAGSPLFAAPVIDSPVLAARLRGLHTALSRGAGPLERDELLHAAVAALASLAAHTPARPPAVPRTPAVARLAAKARELLHDCYADPISADDLATWTGSSRYAVYRAFRTTYGLAPSEYQRQLRLRAARRLLALGHPAARVAGEAGFTDQAHLTRWFTRSYGVTPTQYRLATASSPE</sequence>
<evidence type="ECO:0000256" key="1">
    <source>
        <dbReference type="ARBA" id="ARBA00023015"/>
    </source>
</evidence>
<dbReference type="SUPFAM" id="SSF46689">
    <property type="entry name" value="Homeodomain-like"/>
    <property type="match status" value="2"/>
</dbReference>
<dbReference type="InterPro" id="IPR037923">
    <property type="entry name" value="HTH-like"/>
</dbReference>
<dbReference type="InterPro" id="IPR009057">
    <property type="entry name" value="Homeodomain-like_sf"/>
</dbReference>